<dbReference type="Gene3D" id="2.40.50.90">
    <property type="match status" value="7"/>
</dbReference>
<proteinExistence type="predicted"/>
<feature type="compositionally biased region" description="Polar residues" evidence="1">
    <location>
        <begin position="917"/>
        <end position="927"/>
    </location>
</feature>
<feature type="region of interest" description="Disordered" evidence="1">
    <location>
        <begin position="917"/>
        <end position="939"/>
    </location>
</feature>
<reference evidence="3" key="1">
    <citation type="submission" date="2025-08" db="UniProtKB">
        <authorList>
            <consortium name="Ensembl"/>
        </authorList>
    </citation>
    <scope>IDENTIFICATION</scope>
</reference>
<dbReference type="SUPFAM" id="SSF63748">
    <property type="entry name" value="Tudor/PWWP/MBT"/>
    <property type="match status" value="7"/>
</dbReference>
<dbReference type="InterPro" id="IPR002999">
    <property type="entry name" value="Tudor"/>
</dbReference>
<feature type="domain" description="Tudor" evidence="2">
    <location>
        <begin position="567"/>
        <end position="626"/>
    </location>
</feature>
<sequence length="1704" mass="191629">MCSIPGLPTPGSEVPVHITRVNLNTNCGLVELWVNMGDERKHIYAQMREEIQIPKKKFNGSEGKPADLCLVCISDTWHRARIVSSKGETYNVYLIDQGQPHITTSEALAWGQSDSFLLPPEIEACILANVLSLENSWPEKASKFLKSLHGKTFKGLVQHVLMADRIILLDISIVSKYMCKFGVARKVPADEFKCLVQERLHFPKGVVSEVHLKTHEQNLNVGSQLNKSPQYFYPERLTETYETVIVTEITNPESIFCCLQTLSKTLKTLSEEINQHYEASSDFGEAQPQTCGDPCAAKGKNGRWNRSLLRQNLPSDGTVEVLHVDEGKTKLVRVGDIKPLHEKFLRMPVFTYRCSLDGVKNNGAGWTNEQTDHLKSILLNKTVLARFNCHDKPQDVYHVTLYEFDEECINDRFIKKTGLSPPLKSKGDSDALDEPIVSSIGLFVHSLGNKQGVDFSNGLLEEEANNIEVNGRSDDVDTSCSGDIDIKENSEHSDPAMLSNMYLPTSGFHFVMQNGDDDMYTEGKSMNVTVSCIESLQKFWCQKVENGNSLQLLMQDLQNHYASNHPEPLVESICVARNPDNNKWCRARIMTSHHSPVVDVRFIDYGHTVLVPLRDVRPIDPAFLRPQAQAFQCCLLNQKTPSHPTAITGIDDELAEFQKFVDLGASSNTGFKCVVQAVTSDEEGLPLNVVDFESSSHSVCKLLTQQCAQAESQEPISTQVQSDGYKYSGHKIEVGGREKVFVTSSENVNHFYCQLDRNSDLFDEVIGNVKKQIGKPQCKDHQLGLESICFARYTDNHWHRAQVVEMSPKLKVHFVDYGNTLAVNGSDVCHIPIEASFARSAPVQAVPLGLYDVPPEVPQEVNQWFADHAVSHSFTVSVVAKDAKGKLIVELFDGSVNVNMKVREMVLKMTQQKIAKGPVQQTEQQLSKHSKDNVPNKDWSTEELMNPSELQKMTEENQVHSNNGMFARAELQKSSQSITNVSATQVEHKMILDEGTEQTLEVINEAKESVLVEVFIQGGQSDSEMDKLSLPSDPKINLNIYNYKRPDVSLNKTEEVYASCIVGPNYFWCQNTNTEDLNIVSRLAQDAGNTQNNVMFSETLGPGGPCLALYSSDNQWYRAQVIQSTESLLHVLFIDYGNEAEVDIDNVRPLPQSLLEKAPQAFLCSLNGFDESKGSWDDRVYDDFHNLLVDKLLRVTVFNVEDHSEMPTPQCAVQIECDNLLLNQEMQKYWKTSATEHIEKENAQLEDTIQESPTEFNSTCLNVCTGNVKTMYKTPNISKNKKEDVYASCIVEPQYFWCQYTNTEELDKIWKLVQEAGQAQQENMLLETLVPGSPCLALFSSDDQWYRAQVISKVDNVFHVVFIDYGNEADVNLQNVRPLPRSLLDQAPQAFLCSLNGFDLSEGSWNDNVYEDFYNLLVDKPLKLNVLNMENHSEILTCQYAVEMDCEGVCVNAAMQKYWKTVSKDIVLIKSPQTDDFLKNNLSESNTTQPSFSKGNMNICMYKKPNVAKTGTEMMYASCIAEPSYFWCQYTNTQELDKVAQLAQEAGKEQQDRVLSETLDPGSPCLALFSSDDQWYRAQVISIADDTFHVLFIDYGNESDIAIKNVIPLPQSLLDQAPQALLCSLNGFDESKGSWEDGVYEDFYNLLVDKPLKLTVLSMDYNSKIAFPQYKVDIERDGVVVNTLMDKYWKDLNTDHSLAGLGSG</sequence>
<feature type="domain" description="Tudor" evidence="2">
    <location>
        <begin position="1099"/>
        <end position="1157"/>
    </location>
</feature>
<dbReference type="Pfam" id="PF00567">
    <property type="entry name" value="TUDOR"/>
    <property type="match status" value="7"/>
</dbReference>
<dbReference type="FunFam" id="2.30.30.140:FF:000018">
    <property type="entry name" value="Serine/threonine-protein kinase 31"/>
    <property type="match status" value="3"/>
</dbReference>
<feature type="domain" description="Tudor" evidence="2">
    <location>
        <begin position="782"/>
        <end position="838"/>
    </location>
</feature>
<dbReference type="Gene3D" id="2.30.30.140">
    <property type="match status" value="6"/>
</dbReference>
<protein>
    <submittedName>
        <fullName evidence="3">Si:ch211-189e2.3</fullName>
    </submittedName>
</protein>
<evidence type="ECO:0000256" key="1">
    <source>
        <dbReference type="SAM" id="MobiDB-lite"/>
    </source>
</evidence>
<evidence type="ECO:0000313" key="3">
    <source>
        <dbReference type="Ensembl" id="ENSLBEP00000005928.1"/>
    </source>
</evidence>
<feature type="domain" description="Tudor" evidence="2">
    <location>
        <begin position="288"/>
        <end position="347"/>
    </location>
</feature>
<keyword evidence="4" id="KW-1185">Reference proteome</keyword>
<dbReference type="InterPro" id="IPR050621">
    <property type="entry name" value="Tudor_domain_containing"/>
</dbReference>
<name>A0A3Q3EEY6_9LABR</name>
<feature type="domain" description="Tudor" evidence="2">
    <location>
        <begin position="1558"/>
        <end position="1616"/>
    </location>
</feature>
<dbReference type="STRING" id="56723.ENSLBEP00000005928"/>
<feature type="domain" description="Tudor" evidence="2">
    <location>
        <begin position="1328"/>
        <end position="1386"/>
    </location>
</feature>
<dbReference type="Proteomes" id="UP000261660">
    <property type="component" value="Unplaced"/>
</dbReference>
<dbReference type="PANTHER" id="PTHR22948">
    <property type="entry name" value="TUDOR DOMAIN CONTAINING PROTEIN"/>
    <property type="match status" value="1"/>
</dbReference>
<dbReference type="SMART" id="SM00333">
    <property type="entry name" value="TUDOR"/>
    <property type="match status" value="6"/>
</dbReference>
<dbReference type="PROSITE" id="PS50304">
    <property type="entry name" value="TUDOR"/>
    <property type="match status" value="6"/>
</dbReference>
<evidence type="ECO:0000313" key="4">
    <source>
        <dbReference type="Proteomes" id="UP000261660"/>
    </source>
</evidence>
<accession>A0A3Q3EEY6</accession>
<evidence type="ECO:0000259" key="2">
    <source>
        <dbReference type="PROSITE" id="PS50304"/>
    </source>
</evidence>
<dbReference type="InParanoid" id="A0A3Q3EEY6"/>
<dbReference type="PANTHER" id="PTHR22948:SF15">
    <property type="entry name" value="TUDOR DOMAIN-CONTAINING PROTEIN 6"/>
    <property type="match status" value="1"/>
</dbReference>
<dbReference type="InterPro" id="IPR035437">
    <property type="entry name" value="SNase_OB-fold_sf"/>
</dbReference>
<dbReference type="Ensembl" id="ENSLBET00000006229.1">
    <property type="protein sequence ID" value="ENSLBEP00000005928.1"/>
    <property type="gene ID" value="ENSLBEG00000004565.1"/>
</dbReference>
<dbReference type="GeneTree" id="ENSGT00940000159049"/>
<organism evidence="3 4">
    <name type="scientific">Labrus bergylta</name>
    <name type="common">ballan wrasse</name>
    <dbReference type="NCBI Taxonomy" id="56723"/>
    <lineage>
        <taxon>Eukaryota</taxon>
        <taxon>Metazoa</taxon>
        <taxon>Chordata</taxon>
        <taxon>Craniata</taxon>
        <taxon>Vertebrata</taxon>
        <taxon>Euteleostomi</taxon>
        <taxon>Actinopterygii</taxon>
        <taxon>Neopterygii</taxon>
        <taxon>Teleostei</taxon>
        <taxon>Neoteleostei</taxon>
        <taxon>Acanthomorphata</taxon>
        <taxon>Eupercaria</taxon>
        <taxon>Labriformes</taxon>
        <taxon>Labridae</taxon>
        <taxon>Labrus</taxon>
    </lineage>
</organism>
<reference evidence="3" key="2">
    <citation type="submission" date="2025-09" db="UniProtKB">
        <authorList>
            <consortium name="Ensembl"/>
        </authorList>
    </citation>
    <scope>IDENTIFICATION</scope>
</reference>